<accession>A0ACC1P942</accession>
<comment type="caution">
    <text evidence="1">The sequence shown here is derived from an EMBL/GenBank/DDBJ whole genome shotgun (WGS) entry which is preliminary data.</text>
</comment>
<dbReference type="Proteomes" id="UP001143856">
    <property type="component" value="Unassembled WGS sequence"/>
</dbReference>
<sequence>MPRNYFNMRYVPQTGGVYATTSIVTASPRSFIYYIVADVRPTNSHWPLAVTLRQATSLDPNPRFAGQCTEDRVRQVLEDCMRIVNILTEPSNRTALEAELGLAANWYQGPNYRAPARVEVPDRQQPGVHFSWKNSKEQVPELPWPCGIREFPFISTCLRPALNPRGTRVGHVQEQPLGTLFRDDRLEYGMVVLDISDLSQVRYGIVSFAVKYMCEVDVSQVGDWDHVEGQPPERDPVPTLEERRSRVPLTSVKLMRKYMRGISLLGESFQALSRIRVVSSATLKYIWPAKGVPSNDFQDYSTGPSNSPGNPKYIDGLDQAIENLMQGTAHSEDFDISSIRQSVLHPEFQTRLLSRLLKAPLSLGASKSSMQLLQLAYAGHSHLNWVTYGNLNYEGVAAALQSDQLKECKALSLCIDHLGGSPDALFDALLHLKSIREINFFQQPARENDELGSRLFAQICASSSGPSLLRERNILLTCAYSAPLQRKVWLPDIESRRLHRVLNWTPPVHAFPVQHMFAHQQFVGLGDSTTFRPCYFFLGDALLNPERFATGFLKYCCSVLTDGDMFSFACSPPTLLMYKEKSPGMRISPIASENFAVPRRWDVASIVNGSPSGKQVECWPMVRDFEPGGWTVLVSHEWYVSPEVDRGKPRPDLGYDTEVPFIRYAFIRTRRHINVNDATNNSASPLEEIVGPNYVEVVGGLVDLLFFVYVNYLKSSPTFL</sequence>
<gene>
    <name evidence="1" type="ORF">NUW58_g4117</name>
</gene>
<protein>
    <submittedName>
        <fullName evidence="1">Uncharacterized protein</fullName>
    </submittedName>
</protein>
<keyword evidence="2" id="KW-1185">Reference proteome</keyword>
<evidence type="ECO:0000313" key="2">
    <source>
        <dbReference type="Proteomes" id="UP001143856"/>
    </source>
</evidence>
<proteinExistence type="predicted"/>
<evidence type="ECO:0000313" key="1">
    <source>
        <dbReference type="EMBL" id="KAJ2988176.1"/>
    </source>
</evidence>
<reference evidence="1" key="1">
    <citation type="submission" date="2022-10" db="EMBL/GenBank/DDBJ databases">
        <title>Genome Sequence of Xylaria curta.</title>
        <authorList>
            <person name="Buettner E."/>
        </authorList>
    </citation>
    <scope>NUCLEOTIDE SEQUENCE</scope>
    <source>
        <strain evidence="1">Babe10</strain>
    </source>
</reference>
<dbReference type="EMBL" id="JAPDGR010000684">
    <property type="protein sequence ID" value="KAJ2988176.1"/>
    <property type="molecule type" value="Genomic_DNA"/>
</dbReference>
<organism evidence="1 2">
    <name type="scientific">Xylaria curta</name>
    <dbReference type="NCBI Taxonomy" id="42375"/>
    <lineage>
        <taxon>Eukaryota</taxon>
        <taxon>Fungi</taxon>
        <taxon>Dikarya</taxon>
        <taxon>Ascomycota</taxon>
        <taxon>Pezizomycotina</taxon>
        <taxon>Sordariomycetes</taxon>
        <taxon>Xylariomycetidae</taxon>
        <taxon>Xylariales</taxon>
        <taxon>Xylariaceae</taxon>
        <taxon>Xylaria</taxon>
    </lineage>
</organism>
<name>A0ACC1P942_9PEZI</name>